<keyword evidence="14" id="KW-1185">Reference proteome</keyword>
<organism evidence="13 14">
    <name type="scientific">Cohnella cellulosilytica</name>
    <dbReference type="NCBI Taxonomy" id="986710"/>
    <lineage>
        <taxon>Bacteria</taxon>
        <taxon>Bacillati</taxon>
        <taxon>Bacillota</taxon>
        <taxon>Bacilli</taxon>
        <taxon>Bacillales</taxon>
        <taxon>Paenibacillaceae</taxon>
        <taxon>Cohnella</taxon>
    </lineage>
</organism>
<evidence type="ECO:0000256" key="2">
    <source>
        <dbReference type="ARBA" id="ARBA00022475"/>
    </source>
</evidence>
<evidence type="ECO:0000256" key="1">
    <source>
        <dbReference type="ARBA" id="ARBA00004141"/>
    </source>
</evidence>
<dbReference type="PANTHER" id="PTHR35457">
    <property type="entry name" value="HEME A SYNTHASE"/>
    <property type="match status" value="1"/>
</dbReference>
<feature type="transmembrane region" description="Helical" evidence="12">
    <location>
        <begin position="91"/>
        <end position="112"/>
    </location>
</feature>
<keyword evidence="3 12" id="KW-0812">Transmembrane</keyword>
<keyword evidence="10" id="KW-1015">Disulfide bond</keyword>
<feature type="transmembrane region" description="Helical" evidence="12">
    <location>
        <begin position="228"/>
        <end position="249"/>
    </location>
</feature>
<evidence type="ECO:0000256" key="6">
    <source>
        <dbReference type="ARBA" id="ARBA00023002"/>
    </source>
</evidence>
<feature type="transmembrane region" description="Helical" evidence="12">
    <location>
        <begin position="59"/>
        <end position="79"/>
    </location>
</feature>
<feature type="transmembrane region" description="Helical" evidence="12">
    <location>
        <begin position="289"/>
        <end position="312"/>
    </location>
</feature>
<dbReference type="PANTHER" id="PTHR35457:SF1">
    <property type="entry name" value="HEME A SYNTHASE"/>
    <property type="match status" value="1"/>
</dbReference>
<evidence type="ECO:0000313" key="14">
    <source>
        <dbReference type="Proteomes" id="UP001596378"/>
    </source>
</evidence>
<evidence type="ECO:0000256" key="5">
    <source>
        <dbReference type="ARBA" id="ARBA00022989"/>
    </source>
</evidence>
<dbReference type="InterPro" id="IPR003780">
    <property type="entry name" value="COX15/CtaA_fam"/>
</dbReference>
<keyword evidence="7" id="KW-0408">Iron</keyword>
<keyword evidence="8" id="KW-0350">Heme biosynthesis</keyword>
<feature type="transmembrane region" description="Helical" evidence="12">
    <location>
        <begin position="176"/>
        <end position="197"/>
    </location>
</feature>
<evidence type="ECO:0000256" key="10">
    <source>
        <dbReference type="ARBA" id="ARBA00023157"/>
    </source>
</evidence>
<keyword evidence="6" id="KW-0560">Oxidoreductase</keyword>
<dbReference type="InterPro" id="IPR050450">
    <property type="entry name" value="COX15/CtaA_HemeA_synthase"/>
</dbReference>
<dbReference type="RefSeq" id="WP_378044225.1">
    <property type="nucleotide sequence ID" value="NZ_JBHMDN010000003.1"/>
</dbReference>
<name>A0ABW2FKT1_9BACL</name>
<feature type="transmembrane region" description="Helical" evidence="12">
    <location>
        <begin position="118"/>
        <end position="139"/>
    </location>
</feature>
<evidence type="ECO:0000256" key="3">
    <source>
        <dbReference type="ARBA" id="ARBA00022692"/>
    </source>
</evidence>
<evidence type="ECO:0000256" key="7">
    <source>
        <dbReference type="ARBA" id="ARBA00023004"/>
    </source>
</evidence>
<keyword evidence="2" id="KW-1003">Cell membrane</keyword>
<proteinExistence type="predicted"/>
<evidence type="ECO:0000256" key="11">
    <source>
        <dbReference type="ARBA" id="ARBA00023444"/>
    </source>
</evidence>
<reference evidence="14" key="1">
    <citation type="journal article" date="2019" name="Int. J. Syst. Evol. Microbiol.">
        <title>The Global Catalogue of Microorganisms (GCM) 10K type strain sequencing project: providing services to taxonomists for standard genome sequencing and annotation.</title>
        <authorList>
            <consortium name="The Broad Institute Genomics Platform"/>
            <consortium name="The Broad Institute Genome Sequencing Center for Infectious Disease"/>
            <person name="Wu L."/>
            <person name="Ma J."/>
        </authorList>
    </citation>
    <scope>NUCLEOTIDE SEQUENCE [LARGE SCALE GENOMIC DNA]</scope>
    <source>
        <strain evidence="14">KCTC 12907</strain>
    </source>
</reference>
<feature type="transmembrane region" description="Helical" evidence="12">
    <location>
        <begin position="261"/>
        <end position="283"/>
    </location>
</feature>
<comment type="subcellular location">
    <subcellularLocation>
        <location evidence="1">Membrane</location>
        <topology evidence="1">Multi-pass membrane protein</topology>
    </subcellularLocation>
</comment>
<keyword evidence="9 12" id="KW-0472">Membrane</keyword>
<evidence type="ECO:0000256" key="4">
    <source>
        <dbReference type="ARBA" id="ARBA00022723"/>
    </source>
</evidence>
<keyword evidence="4" id="KW-0479">Metal-binding</keyword>
<sequence length="320" mass="34584">MTFQRYRLLALLTCIGMFLVLIAGVLVTNTDSGRGCGTDWPLCNGKFVPAYTVESMVEYSHRMISGIVGLLVGATYLVTHFWKPARRRENLLYAGGALLFTVMQAILGAMAVKWEQSSIVMALHFGISLFAFTCTWLLYKLVKRQTAEQNGQAEAVSSKKERLRQPSAAGSVSNRLYGGLIAVIAYCYGVVYLGAFIRHTSSGGACEGWPLCNGAIVPELSGSTAVAFAHRLAALLLLVLIAIVSIYVRKAAGASSELTSIGNKALILVVLQVLSGGLLSFTLTNEDAYVFTGLLHTVIISALFSMLVLLAIRMRQSMKK</sequence>
<evidence type="ECO:0000256" key="12">
    <source>
        <dbReference type="SAM" id="Phobius"/>
    </source>
</evidence>
<dbReference type="EMBL" id="JBHTAI010000023">
    <property type="protein sequence ID" value="MFC7152539.1"/>
    <property type="molecule type" value="Genomic_DNA"/>
</dbReference>
<dbReference type="Proteomes" id="UP001596378">
    <property type="component" value="Unassembled WGS sequence"/>
</dbReference>
<comment type="caution">
    <text evidence="13">The sequence shown here is derived from an EMBL/GenBank/DDBJ whole genome shotgun (WGS) entry which is preliminary data.</text>
</comment>
<evidence type="ECO:0000256" key="8">
    <source>
        <dbReference type="ARBA" id="ARBA00023133"/>
    </source>
</evidence>
<evidence type="ECO:0000313" key="13">
    <source>
        <dbReference type="EMBL" id="MFC7152539.1"/>
    </source>
</evidence>
<comment type="pathway">
    <text evidence="11">Porphyrin-containing compound metabolism.</text>
</comment>
<gene>
    <name evidence="13" type="ORF">ACFQMJ_28720</name>
</gene>
<keyword evidence="5 12" id="KW-1133">Transmembrane helix</keyword>
<protein>
    <submittedName>
        <fullName evidence="13">Heme A synthase</fullName>
    </submittedName>
</protein>
<accession>A0ABW2FKT1</accession>
<dbReference type="Pfam" id="PF02628">
    <property type="entry name" value="COX15-CtaA"/>
    <property type="match status" value="1"/>
</dbReference>
<evidence type="ECO:0000256" key="9">
    <source>
        <dbReference type="ARBA" id="ARBA00023136"/>
    </source>
</evidence>